<evidence type="ECO:0000259" key="1">
    <source>
        <dbReference type="Pfam" id="PF14032"/>
    </source>
</evidence>
<organism evidence="2 3">
    <name type="scientific">Mycobacterium marinum</name>
    <dbReference type="NCBI Taxonomy" id="1781"/>
    <lineage>
        <taxon>Bacteria</taxon>
        <taxon>Bacillati</taxon>
        <taxon>Actinomycetota</taxon>
        <taxon>Actinomycetes</taxon>
        <taxon>Mycobacteriales</taxon>
        <taxon>Mycobacteriaceae</taxon>
        <taxon>Mycobacterium</taxon>
        <taxon>Mycobacterium ulcerans group</taxon>
    </lineage>
</organism>
<proteinExistence type="predicted"/>
<dbReference type="RefSeq" id="WP_117432921.1">
    <property type="nucleotide sequence ID" value="NZ_PEDF01000148.1"/>
</dbReference>
<dbReference type="Proteomes" id="UP000257451">
    <property type="component" value="Unassembled WGS sequence"/>
</dbReference>
<accession>A0A3E2MS92</accession>
<dbReference type="Pfam" id="PF14032">
    <property type="entry name" value="PknH_C"/>
    <property type="match status" value="1"/>
</dbReference>
<comment type="caution">
    <text evidence="2">The sequence shown here is derived from an EMBL/GenBank/DDBJ whole genome shotgun (WGS) entry which is preliminary data.</text>
</comment>
<sequence length="247" mass="25837">MTVGRAGWAGAVALLGSGLLGTGCTNTVAGVSTHAGQPGANALTPEQVLPDGEEVKAAVGNDLPPHSPPMVGDIGVLPNGIRDNSAAAPIECLGAIAPAMRISYEVAPVRAAALQDYWNYDSGVVASSATVAAIKLASSDDAQRLFASFTQQWRQCEGRTVTMYTHDRSDTELYSKVTEVRTDGPILSATIISWDNHHTPQSPVERAVGVQGDVLADAKVALRPHSQTGTRAIELVKVMLRKVSSTN</sequence>
<protein>
    <recommendedName>
        <fullName evidence="1">PknH-like extracellular domain-containing protein</fullName>
    </recommendedName>
</protein>
<evidence type="ECO:0000313" key="3">
    <source>
        <dbReference type="Proteomes" id="UP000257451"/>
    </source>
</evidence>
<reference evidence="2 3" key="1">
    <citation type="journal article" date="2018" name="Sci. Rep.">
        <title>Extensive genomic diversity among Mycobacterium marinum strains revealed by whole genome sequencing.</title>
        <authorList>
            <person name="Das S."/>
            <person name="Pettersson B.M."/>
            <person name="Behra P.R."/>
            <person name="Mallick A."/>
            <person name="Cheramie M."/>
            <person name="Ramesh M."/>
            <person name="Shirreff L."/>
            <person name="DuCote T."/>
            <person name="Dasgupta S."/>
            <person name="Ennis D.G."/>
            <person name="Kirsebom L.A."/>
        </authorList>
    </citation>
    <scope>NUCLEOTIDE SEQUENCE [LARGE SCALE GENOMIC DNA]</scope>
    <source>
        <strain evidence="2 3">Davis1</strain>
    </source>
</reference>
<dbReference type="PROSITE" id="PS51257">
    <property type="entry name" value="PROKAR_LIPOPROTEIN"/>
    <property type="match status" value="1"/>
</dbReference>
<dbReference type="Gene3D" id="3.40.1000.70">
    <property type="entry name" value="PknH-like extracellular domain"/>
    <property type="match status" value="1"/>
</dbReference>
<feature type="domain" description="PknH-like extracellular" evidence="1">
    <location>
        <begin position="45"/>
        <end position="242"/>
    </location>
</feature>
<evidence type="ECO:0000313" key="2">
    <source>
        <dbReference type="EMBL" id="RFZ36602.1"/>
    </source>
</evidence>
<gene>
    <name evidence="2" type="ORF">DAVIS_03985</name>
</gene>
<dbReference type="InterPro" id="IPR038232">
    <property type="entry name" value="PknH-like_Extracell_sf"/>
</dbReference>
<dbReference type="AlphaFoldDB" id="A0A3E2MS92"/>
<name>A0A3E2MS92_MYCMR</name>
<dbReference type="EMBL" id="PEDF01000148">
    <property type="protein sequence ID" value="RFZ36602.1"/>
    <property type="molecule type" value="Genomic_DNA"/>
</dbReference>
<dbReference type="InterPro" id="IPR026954">
    <property type="entry name" value="PknH-like_Extracell"/>
</dbReference>